<feature type="transmembrane region" description="Helical" evidence="1">
    <location>
        <begin position="35"/>
        <end position="54"/>
    </location>
</feature>
<evidence type="ECO:0000313" key="3">
    <source>
        <dbReference type="Proteomes" id="UP000294830"/>
    </source>
</evidence>
<feature type="transmembrane region" description="Helical" evidence="1">
    <location>
        <begin position="121"/>
        <end position="139"/>
    </location>
</feature>
<name>A0A4R2EKZ8_9BACT</name>
<comment type="caution">
    <text evidence="2">The sequence shown here is derived from an EMBL/GenBank/DDBJ whole genome shotgun (WGS) entry which is preliminary data.</text>
</comment>
<evidence type="ECO:0000256" key="1">
    <source>
        <dbReference type="SAM" id="Phobius"/>
    </source>
</evidence>
<keyword evidence="3" id="KW-1185">Reference proteome</keyword>
<organism evidence="2 3">
    <name type="scientific">Acetobacteroides hydrogenigenes</name>
    <dbReference type="NCBI Taxonomy" id="979970"/>
    <lineage>
        <taxon>Bacteria</taxon>
        <taxon>Pseudomonadati</taxon>
        <taxon>Bacteroidota</taxon>
        <taxon>Bacteroidia</taxon>
        <taxon>Bacteroidales</taxon>
        <taxon>Rikenellaceae</taxon>
        <taxon>Acetobacteroides</taxon>
    </lineage>
</organism>
<feature type="transmembrane region" description="Helical" evidence="1">
    <location>
        <begin position="88"/>
        <end position="109"/>
    </location>
</feature>
<keyword evidence="1" id="KW-0472">Membrane</keyword>
<sequence length="153" mass="17340">MQVVGLALSVIMLLTLLNSGYFFLAMLKLSIGKWLAFNACSLATIAYLLCFVLYKTTKRDYILAIPLLPLYYYGTMGMFVMPWNEANLFPQITHIIITLNVLWIVYVLLKEHKFEALGKGSLLGMIIFVPIFACIQGYTQQHMGEFMAVLQAL</sequence>
<dbReference type="Proteomes" id="UP000294830">
    <property type="component" value="Unassembled WGS sequence"/>
</dbReference>
<feature type="transmembrane region" description="Helical" evidence="1">
    <location>
        <begin position="61"/>
        <end position="82"/>
    </location>
</feature>
<dbReference type="EMBL" id="SLWB01000005">
    <property type="protein sequence ID" value="TCN68887.1"/>
    <property type="molecule type" value="Genomic_DNA"/>
</dbReference>
<dbReference type="AlphaFoldDB" id="A0A4R2EKZ8"/>
<evidence type="ECO:0000313" key="2">
    <source>
        <dbReference type="EMBL" id="TCN68887.1"/>
    </source>
</evidence>
<keyword evidence="1" id="KW-1133">Transmembrane helix</keyword>
<protein>
    <submittedName>
        <fullName evidence="2">Uncharacterized protein</fullName>
    </submittedName>
</protein>
<gene>
    <name evidence="2" type="ORF">CLV25_10589</name>
</gene>
<accession>A0A4R2EKZ8</accession>
<proteinExistence type="predicted"/>
<reference evidence="2 3" key="1">
    <citation type="submission" date="2019-03" db="EMBL/GenBank/DDBJ databases">
        <title>Genomic Encyclopedia of Archaeal and Bacterial Type Strains, Phase II (KMG-II): from individual species to whole genera.</title>
        <authorList>
            <person name="Goeker M."/>
        </authorList>
    </citation>
    <scope>NUCLEOTIDE SEQUENCE [LARGE SCALE GENOMIC DNA]</scope>
    <source>
        <strain evidence="2 3">RL-C</strain>
    </source>
</reference>
<keyword evidence="1" id="KW-0812">Transmembrane</keyword>